<evidence type="ECO:0000256" key="1">
    <source>
        <dbReference type="ARBA" id="ARBA00004071"/>
    </source>
</evidence>
<protein>
    <recommendedName>
        <fullName evidence="3">alpha-L-fucosidase</fullName>
        <ecNumber evidence="3">3.2.1.51</ecNumber>
    </recommendedName>
</protein>
<feature type="signal peptide" evidence="8">
    <location>
        <begin position="1"/>
        <end position="31"/>
    </location>
</feature>
<name>A0A5C6FK79_9PLAN</name>
<comment type="function">
    <text evidence="1">Alpha-L-fucosidase is responsible for hydrolyzing the alpha-1,6-linked fucose joined to the reducing-end N-acetylglucosamine of the carbohydrate moieties of glycoproteins.</text>
</comment>
<reference evidence="10 11" key="1">
    <citation type="submission" date="2019-02" db="EMBL/GenBank/DDBJ databases">
        <title>Deep-cultivation of Planctomycetes and their phenomic and genomic characterization uncovers novel biology.</title>
        <authorList>
            <person name="Wiegand S."/>
            <person name="Jogler M."/>
            <person name="Boedeker C."/>
            <person name="Pinto D."/>
            <person name="Vollmers J."/>
            <person name="Rivas-Marin E."/>
            <person name="Kohn T."/>
            <person name="Peeters S.H."/>
            <person name="Heuer A."/>
            <person name="Rast P."/>
            <person name="Oberbeckmann S."/>
            <person name="Bunk B."/>
            <person name="Jeske O."/>
            <person name="Meyerdierks A."/>
            <person name="Storesund J.E."/>
            <person name="Kallscheuer N."/>
            <person name="Luecker S."/>
            <person name="Lage O.M."/>
            <person name="Pohl T."/>
            <person name="Merkel B.J."/>
            <person name="Hornburger P."/>
            <person name="Mueller R.-W."/>
            <person name="Bruemmer F."/>
            <person name="Labrenz M."/>
            <person name="Spormann A.M."/>
            <person name="Op Den Camp H."/>
            <person name="Overmann J."/>
            <person name="Amann R."/>
            <person name="Jetten M.S.M."/>
            <person name="Mascher T."/>
            <person name="Medema M.H."/>
            <person name="Devos D.P."/>
            <person name="Kaster A.-K."/>
            <person name="Ovreas L."/>
            <person name="Rohde M."/>
            <person name="Galperin M.Y."/>
            <person name="Jogler C."/>
        </authorList>
    </citation>
    <scope>NUCLEOTIDE SEQUENCE [LARGE SCALE GENOMIC DNA]</scope>
    <source>
        <strain evidence="10 11">V7</strain>
    </source>
</reference>
<evidence type="ECO:0000256" key="8">
    <source>
        <dbReference type="SAM" id="SignalP"/>
    </source>
</evidence>
<feature type="domain" description="Glycoside hydrolase family 29 N-terminal" evidence="9">
    <location>
        <begin position="37"/>
        <end position="362"/>
    </location>
</feature>
<comment type="caution">
    <text evidence="10">The sequence shown here is derived from an EMBL/GenBank/DDBJ whole genome shotgun (WGS) entry which is preliminary data.</text>
</comment>
<dbReference type="InterPro" id="IPR017853">
    <property type="entry name" value="GH"/>
</dbReference>
<sequence length="458" mass="51628" precursor="true">MKSSRLPLHLRILVAFLVAVLLAGGSIPSTAASPDDSRMDWWRDARFGMFIHWGLYAVPAGKYDGKEVKGIGEWIMSRANIPRDRYEAYAPQFDPQQYDADTWVRIAKYAGMKYIVITSKHHDGFCLFDSAGQYDVVDAPPYGKDILADLRDACERHGVKFCTYYSIMDWHHPSQKPAKMNNGRPVWNPTQMIDGQKQQYVDYMKGHLKTLVEDYRTHVLWFDGEWPSWWTDQDGQELYQWLLELNPESIVNNRVGAGRKGMSGFTQEGSFAGDFGTPEQEIPATGVDSDWESCMTMNDTWGFKTSDKNWKSSQRLIQNLIDITSKGGNYLLNIGPKADGTFPQASVDRLRAIGQWMSVNGESIHGTQAALFRPDWGRVTRKDGTLYLHVFDWPSNGKLTIPALSNEVRRVSLLASPETTLNLNRDGETMVIDLPSTAPDDIASVITIDTKGEPALSK</sequence>
<dbReference type="InterPro" id="IPR016286">
    <property type="entry name" value="FUC_metazoa-typ"/>
</dbReference>
<dbReference type="PANTHER" id="PTHR10030">
    <property type="entry name" value="ALPHA-L-FUCOSIDASE"/>
    <property type="match status" value="1"/>
</dbReference>
<dbReference type="GO" id="GO:0006004">
    <property type="term" value="P:fucose metabolic process"/>
    <property type="evidence" value="ECO:0007669"/>
    <property type="project" value="InterPro"/>
</dbReference>
<organism evidence="10 11">
    <name type="scientific">Crateriforma conspicua</name>
    <dbReference type="NCBI Taxonomy" id="2527996"/>
    <lineage>
        <taxon>Bacteria</taxon>
        <taxon>Pseudomonadati</taxon>
        <taxon>Planctomycetota</taxon>
        <taxon>Planctomycetia</taxon>
        <taxon>Planctomycetales</taxon>
        <taxon>Planctomycetaceae</taxon>
        <taxon>Crateriforma</taxon>
    </lineage>
</organism>
<dbReference type="PIRSF" id="PIRSF001092">
    <property type="entry name" value="Alpha-L-fucosidase"/>
    <property type="match status" value="1"/>
</dbReference>
<keyword evidence="4 8" id="KW-0732">Signal</keyword>
<proteinExistence type="inferred from homology"/>
<feature type="chain" id="PRO_5022751135" description="alpha-L-fucosidase" evidence="8">
    <location>
        <begin position="32"/>
        <end position="458"/>
    </location>
</feature>
<dbReference type="GO" id="GO:0004560">
    <property type="term" value="F:alpha-L-fucosidase activity"/>
    <property type="evidence" value="ECO:0007669"/>
    <property type="project" value="InterPro"/>
</dbReference>
<dbReference type="OrthoDB" id="9760597at2"/>
<dbReference type="Pfam" id="PF01120">
    <property type="entry name" value="Alpha_L_fucos"/>
    <property type="match status" value="1"/>
</dbReference>
<dbReference type="Gene3D" id="3.20.20.80">
    <property type="entry name" value="Glycosidases"/>
    <property type="match status" value="1"/>
</dbReference>
<dbReference type="SUPFAM" id="SSF51445">
    <property type="entry name" value="(Trans)glycosidases"/>
    <property type="match status" value="1"/>
</dbReference>
<dbReference type="EMBL" id="SJPZ01000002">
    <property type="protein sequence ID" value="TWU61829.1"/>
    <property type="molecule type" value="Genomic_DNA"/>
</dbReference>
<dbReference type="PANTHER" id="PTHR10030:SF37">
    <property type="entry name" value="ALPHA-L-FUCOSIDASE-RELATED"/>
    <property type="match status" value="1"/>
</dbReference>
<evidence type="ECO:0000256" key="2">
    <source>
        <dbReference type="ARBA" id="ARBA00007951"/>
    </source>
</evidence>
<evidence type="ECO:0000256" key="6">
    <source>
        <dbReference type="ARBA" id="ARBA00023295"/>
    </source>
</evidence>
<comment type="similarity">
    <text evidence="2">Belongs to the glycosyl hydrolase 29 family.</text>
</comment>
<evidence type="ECO:0000313" key="11">
    <source>
        <dbReference type="Proteomes" id="UP000316476"/>
    </source>
</evidence>
<gene>
    <name evidence="10" type="ORF">V7x_35180</name>
</gene>
<dbReference type="EC" id="3.2.1.51" evidence="3"/>
<evidence type="ECO:0000256" key="5">
    <source>
        <dbReference type="ARBA" id="ARBA00022801"/>
    </source>
</evidence>
<keyword evidence="6" id="KW-0326">Glycosidase</keyword>
<keyword evidence="5" id="KW-0378">Hydrolase</keyword>
<feature type="site" description="May be important for catalysis" evidence="7">
    <location>
        <position position="294"/>
    </location>
</feature>
<accession>A0A5C6FK79</accession>
<evidence type="ECO:0000256" key="4">
    <source>
        <dbReference type="ARBA" id="ARBA00022729"/>
    </source>
</evidence>
<dbReference type="GO" id="GO:0016139">
    <property type="term" value="P:glycoside catabolic process"/>
    <property type="evidence" value="ECO:0007669"/>
    <property type="project" value="TreeGrafter"/>
</dbReference>
<dbReference type="RefSeq" id="WP_146414619.1">
    <property type="nucleotide sequence ID" value="NZ_SJPZ01000002.1"/>
</dbReference>
<dbReference type="InterPro" id="IPR013780">
    <property type="entry name" value="Glyco_hydro_b"/>
</dbReference>
<dbReference type="PRINTS" id="PR00741">
    <property type="entry name" value="GLHYDRLASE29"/>
</dbReference>
<dbReference type="Gene3D" id="2.60.40.1180">
    <property type="entry name" value="Golgi alpha-mannosidase II"/>
    <property type="match status" value="1"/>
</dbReference>
<dbReference type="InterPro" id="IPR000933">
    <property type="entry name" value="Glyco_hydro_29"/>
</dbReference>
<dbReference type="SMART" id="SM00812">
    <property type="entry name" value="Alpha_L_fucos"/>
    <property type="match status" value="1"/>
</dbReference>
<dbReference type="AlphaFoldDB" id="A0A5C6FK79"/>
<dbReference type="Proteomes" id="UP000316476">
    <property type="component" value="Unassembled WGS sequence"/>
</dbReference>
<evidence type="ECO:0000256" key="3">
    <source>
        <dbReference type="ARBA" id="ARBA00012662"/>
    </source>
</evidence>
<evidence type="ECO:0000259" key="9">
    <source>
        <dbReference type="Pfam" id="PF01120"/>
    </source>
</evidence>
<dbReference type="InterPro" id="IPR057739">
    <property type="entry name" value="Glyco_hydro_29_N"/>
</dbReference>
<dbReference type="GO" id="GO:0005764">
    <property type="term" value="C:lysosome"/>
    <property type="evidence" value="ECO:0007669"/>
    <property type="project" value="TreeGrafter"/>
</dbReference>
<evidence type="ECO:0000313" key="10">
    <source>
        <dbReference type="EMBL" id="TWU61829.1"/>
    </source>
</evidence>
<evidence type="ECO:0000256" key="7">
    <source>
        <dbReference type="PIRSR" id="PIRSR001092-1"/>
    </source>
</evidence>